<evidence type="ECO:0000313" key="1">
    <source>
        <dbReference type="EMBL" id="MEK8133139.1"/>
    </source>
</evidence>
<sequence length="122" mass="13496">MKLNLNQIKQAYRKIEREQGIKPVTGQYTAHRVTGEVYGACPLAAVAYASGMDILEIAFCGMRNQAAIFSACGGLSMDEATNFRRGFNGLLPYKEDRDDPGLQAYYLLGVETAKSFLLTVRH</sequence>
<dbReference type="EMBL" id="JBBPCC010000046">
    <property type="protein sequence ID" value="MEK8133139.1"/>
    <property type="molecule type" value="Genomic_DNA"/>
</dbReference>
<keyword evidence="2" id="KW-1185">Reference proteome</keyword>
<protein>
    <submittedName>
        <fullName evidence="1">Uncharacterized protein</fullName>
    </submittedName>
</protein>
<dbReference type="RefSeq" id="WP_341420271.1">
    <property type="nucleotide sequence ID" value="NZ_JBBPCC010000046.1"/>
</dbReference>
<proteinExistence type="predicted"/>
<evidence type="ECO:0000313" key="2">
    <source>
        <dbReference type="Proteomes" id="UP001469365"/>
    </source>
</evidence>
<accession>A0ABU9DWQ1</accession>
<organism evidence="1 2">
    <name type="scientific">Paenibacillus filicis</name>
    <dbReference type="NCBI Taxonomy" id="669464"/>
    <lineage>
        <taxon>Bacteria</taxon>
        <taxon>Bacillati</taxon>
        <taxon>Bacillota</taxon>
        <taxon>Bacilli</taxon>
        <taxon>Bacillales</taxon>
        <taxon>Paenibacillaceae</taxon>
        <taxon>Paenibacillus</taxon>
    </lineage>
</organism>
<reference evidence="1 2" key="1">
    <citation type="submission" date="2024-04" db="EMBL/GenBank/DDBJ databases">
        <title>draft genome sequnece of Paenibacillus filicis.</title>
        <authorList>
            <person name="Kim D.-U."/>
        </authorList>
    </citation>
    <scope>NUCLEOTIDE SEQUENCE [LARGE SCALE GENOMIC DNA]</scope>
    <source>
        <strain evidence="1 2">KACC14197</strain>
    </source>
</reference>
<dbReference type="Proteomes" id="UP001469365">
    <property type="component" value="Unassembled WGS sequence"/>
</dbReference>
<name>A0ABU9DWQ1_9BACL</name>
<gene>
    <name evidence="1" type="ORF">WMW72_35275</name>
</gene>
<comment type="caution">
    <text evidence="1">The sequence shown here is derived from an EMBL/GenBank/DDBJ whole genome shotgun (WGS) entry which is preliminary data.</text>
</comment>